<feature type="region of interest" description="Disordered" evidence="2">
    <location>
        <begin position="48"/>
        <end position="71"/>
    </location>
</feature>
<evidence type="ECO:0000313" key="5">
    <source>
        <dbReference type="WBParaSite" id="HPLM_0001002801-mRNA-1"/>
    </source>
</evidence>
<dbReference type="WBParaSite" id="HPLM_0001002801-mRNA-1">
    <property type="protein sequence ID" value="HPLM_0001002801-mRNA-1"/>
    <property type="gene ID" value="HPLM_0001002801"/>
</dbReference>
<dbReference type="InterPro" id="IPR036388">
    <property type="entry name" value="WH-like_DNA-bd_sf"/>
</dbReference>
<sequence length="123" mass="13807">MSHRRHRDDFTRGKIIGKLEEGRTMTSVTQELGIAHSVVSRAWRAFQTTGTAARRRGGGRPRSTTPRGDRFIVQQARRDPRQPASVIAMTFNRTARRAISGTTVARRLHGGGLFARRPLRGFL</sequence>
<gene>
    <name evidence="3" type="ORF">HPLM_LOCUS10020</name>
</gene>
<protein>
    <submittedName>
        <fullName evidence="5">HTH_Tnp_Tc3_2 domain-containing protein</fullName>
    </submittedName>
</protein>
<organism evidence="5">
    <name type="scientific">Haemonchus placei</name>
    <name type="common">Barber's pole worm</name>
    <dbReference type="NCBI Taxonomy" id="6290"/>
    <lineage>
        <taxon>Eukaryota</taxon>
        <taxon>Metazoa</taxon>
        <taxon>Ecdysozoa</taxon>
        <taxon>Nematoda</taxon>
        <taxon>Chromadorea</taxon>
        <taxon>Rhabditida</taxon>
        <taxon>Rhabditina</taxon>
        <taxon>Rhabditomorpha</taxon>
        <taxon>Strongyloidea</taxon>
        <taxon>Trichostrongylidae</taxon>
        <taxon>Haemonchus</taxon>
    </lineage>
</organism>
<reference evidence="3 4" key="2">
    <citation type="submission" date="2018-11" db="EMBL/GenBank/DDBJ databases">
        <authorList>
            <consortium name="Pathogen Informatics"/>
        </authorList>
    </citation>
    <scope>NUCLEOTIDE SEQUENCE [LARGE SCALE GENOMIC DNA]</scope>
    <source>
        <strain evidence="3 4">MHpl1</strain>
    </source>
</reference>
<proteinExistence type="predicted"/>
<dbReference type="STRING" id="6290.A0A0N4WGR5"/>
<dbReference type="EMBL" id="UZAF01017196">
    <property type="protein sequence ID" value="VDO39001.1"/>
    <property type="molecule type" value="Genomic_DNA"/>
</dbReference>
<reference evidence="5" key="1">
    <citation type="submission" date="2017-02" db="UniProtKB">
        <authorList>
            <consortium name="WormBaseParasite"/>
        </authorList>
    </citation>
    <scope>IDENTIFICATION</scope>
</reference>
<dbReference type="GO" id="GO:0005634">
    <property type="term" value="C:nucleus"/>
    <property type="evidence" value="ECO:0007669"/>
    <property type="project" value="UniProtKB-SubCell"/>
</dbReference>
<dbReference type="OrthoDB" id="6436610at2759"/>
<dbReference type="Gene3D" id="1.10.10.10">
    <property type="entry name" value="Winged helix-like DNA-binding domain superfamily/Winged helix DNA-binding domain"/>
    <property type="match status" value="1"/>
</dbReference>
<dbReference type="SUPFAM" id="SSF46689">
    <property type="entry name" value="Homeodomain-like"/>
    <property type="match status" value="1"/>
</dbReference>
<evidence type="ECO:0000313" key="3">
    <source>
        <dbReference type="EMBL" id="VDO39001.1"/>
    </source>
</evidence>
<dbReference type="InterPro" id="IPR009057">
    <property type="entry name" value="Homeodomain-like_sf"/>
</dbReference>
<name>A0A0N4WGR5_HAEPC</name>
<dbReference type="OMA" id="VIAMTFN"/>
<evidence type="ECO:0000313" key="4">
    <source>
        <dbReference type="Proteomes" id="UP000268014"/>
    </source>
</evidence>
<evidence type="ECO:0000256" key="2">
    <source>
        <dbReference type="SAM" id="MobiDB-lite"/>
    </source>
</evidence>
<comment type="subcellular location">
    <subcellularLocation>
        <location evidence="1">Nucleus</location>
    </subcellularLocation>
</comment>
<evidence type="ECO:0000256" key="1">
    <source>
        <dbReference type="ARBA" id="ARBA00004123"/>
    </source>
</evidence>
<accession>A0A0N4WGR5</accession>
<dbReference type="AlphaFoldDB" id="A0A0N4WGR5"/>
<dbReference type="Proteomes" id="UP000268014">
    <property type="component" value="Unassembled WGS sequence"/>
</dbReference>
<keyword evidence="4" id="KW-1185">Reference proteome</keyword>